<dbReference type="AlphaFoldDB" id="A0A9K3KNH5"/>
<accession>A0A9K3KNH5</accession>
<evidence type="ECO:0000313" key="2">
    <source>
        <dbReference type="Proteomes" id="UP000693970"/>
    </source>
</evidence>
<name>A0A9K3KNH5_9STRA</name>
<dbReference type="EMBL" id="JAGRRH010000021">
    <property type="protein sequence ID" value="KAG7346939.1"/>
    <property type="molecule type" value="Genomic_DNA"/>
</dbReference>
<comment type="caution">
    <text evidence="1">The sequence shown here is derived from an EMBL/GenBank/DDBJ whole genome shotgun (WGS) entry which is preliminary data.</text>
</comment>
<evidence type="ECO:0000313" key="1">
    <source>
        <dbReference type="EMBL" id="KAG7346939.1"/>
    </source>
</evidence>
<keyword evidence="2" id="KW-1185">Reference proteome</keyword>
<organism evidence="1 2">
    <name type="scientific">Nitzschia inconspicua</name>
    <dbReference type="NCBI Taxonomy" id="303405"/>
    <lineage>
        <taxon>Eukaryota</taxon>
        <taxon>Sar</taxon>
        <taxon>Stramenopiles</taxon>
        <taxon>Ochrophyta</taxon>
        <taxon>Bacillariophyta</taxon>
        <taxon>Bacillariophyceae</taxon>
        <taxon>Bacillariophycidae</taxon>
        <taxon>Bacillariales</taxon>
        <taxon>Bacillariaceae</taxon>
        <taxon>Nitzschia</taxon>
    </lineage>
</organism>
<reference evidence="1" key="1">
    <citation type="journal article" date="2021" name="Sci. Rep.">
        <title>Diploid genomic architecture of Nitzschia inconspicua, an elite biomass production diatom.</title>
        <authorList>
            <person name="Oliver A."/>
            <person name="Podell S."/>
            <person name="Pinowska A."/>
            <person name="Traller J.C."/>
            <person name="Smith S.R."/>
            <person name="McClure R."/>
            <person name="Beliaev A."/>
            <person name="Bohutskyi P."/>
            <person name="Hill E.A."/>
            <person name="Rabines A."/>
            <person name="Zheng H."/>
            <person name="Allen L.Z."/>
            <person name="Kuo A."/>
            <person name="Grigoriev I.V."/>
            <person name="Allen A.E."/>
            <person name="Hazlebeck D."/>
            <person name="Allen E.E."/>
        </authorList>
    </citation>
    <scope>NUCLEOTIDE SEQUENCE</scope>
    <source>
        <strain evidence="1">Hildebrandi</strain>
    </source>
</reference>
<reference evidence="1" key="2">
    <citation type="submission" date="2021-04" db="EMBL/GenBank/DDBJ databases">
        <authorList>
            <person name="Podell S."/>
        </authorList>
    </citation>
    <scope>NUCLEOTIDE SEQUENCE</scope>
    <source>
        <strain evidence="1">Hildebrandi</strain>
    </source>
</reference>
<dbReference type="Proteomes" id="UP000693970">
    <property type="component" value="Unassembled WGS sequence"/>
</dbReference>
<gene>
    <name evidence="1" type="ORF">IV203_006008</name>
</gene>
<sequence>MWEHCYEEWLIRNKTRHGKDDDGKAQRRLEKAHQSIRALYVLTPKCSLQAQRHCFHPTVENHVRIETDVRNHENWLETYEPMIKKQDAKLRKYIWIAASTQLTMSLVR</sequence>
<protein>
    <submittedName>
        <fullName evidence="1">Uncharacterized protein</fullName>
    </submittedName>
</protein>
<proteinExistence type="predicted"/>